<feature type="domain" description="ABC3 transporter permease C-terminal" evidence="8">
    <location>
        <begin position="724"/>
        <end position="836"/>
    </location>
</feature>
<keyword evidence="4 7" id="KW-1133">Transmembrane helix</keyword>
<keyword evidence="3 7" id="KW-0812">Transmembrane</keyword>
<evidence type="ECO:0000256" key="6">
    <source>
        <dbReference type="ARBA" id="ARBA00038076"/>
    </source>
</evidence>
<evidence type="ECO:0000256" key="3">
    <source>
        <dbReference type="ARBA" id="ARBA00022692"/>
    </source>
</evidence>
<feature type="domain" description="ABC3 transporter permease C-terminal" evidence="8">
    <location>
        <begin position="311"/>
        <end position="429"/>
    </location>
</feature>
<accession>A0AAU7ZIZ8</accession>
<dbReference type="AlphaFoldDB" id="A0AAU7ZIZ8"/>
<feature type="domain" description="MacB-like periplasmic core" evidence="9">
    <location>
        <begin position="459"/>
        <end position="686"/>
    </location>
</feature>
<dbReference type="InterPro" id="IPR003838">
    <property type="entry name" value="ABC3_permease_C"/>
</dbReference>
<evidence type="ECO:0000256" key="7">
    <source>
        <dbReference type="SAM" id="Phobius"/>
    </source>
</evidence>
<dbReference type="PANTHER" id="PTHR30572:SF4">
    <property type="entry name" value="ABC TRANSPORTER PERMEASE YTRF"/>
    <property type="match status" value="1"/>
</dbReference>
<evidence type="ECO:0000259" key="9">
    <source>
        <dbReference type="Pfam" id="PF12704"/>
    </source>
</evidence>
<keyword evidence="2" id="KW-1003">Cell membrane</keyword>
<feature type="transmembrane region" description="Helical" evidence="7">
    <location>
        <begin position="807"/>
        <end position="828"/>
    </location>
</feature>
<reference evidence="10" key="2">
    <citation type="journal article" date="2024" name="Environ. Microbiol.">
        <title>Genome analysis and description of Tunturibacter gen. nov. expands the diversity of Terriglobia in tundra soils.</title>
        <authorList>
            <person name="Messyasz A."/>
            <person name="Mannisto M.K."/>
            <person name="Kerkhof L.J."/>
            <person name="Haggblom M.M."/>
        </authorList>
    </citation>
    <scope>NUCLEOTIDE SEQUENCE</scope>
    <source>
        <strain evidence="10">M8UP23</strain>
    </source>
</reference>
<dbReference type="GO" id="GO:0005886">
    <property type="term" value="C:plasma membrane"/>
    <property type="evidence" value="ECO:0007669"/>
    <property type="project" value="UniProtKB-SubCell"/>
</dbReference>
<dbReference type="InterPro" id="IPR050250">
    <property type="entry name" value="Macrolide_Exporter_MacB"/>
</dbReference>
<dbReference type="EMBL" id="CP132932">
    <property type="protein sequence ID" value="XCB28286.1"/>
    <property type="molecule type" value="Genomic_DNA"/>
</dbReference>
<dbReference type="InterPro" id="IPR025857">
    <property type="entry name" value="MacB_PCD"/>
</dbReference>
<feature type="transmembrane region" description="Helical" evidence="7">
    <location>
        <begin position="356"/>
        <end position="378"/>
    </location>
</feature>
<feature type="transmembrane region" description="Helical" evidence="7">
    <location>
        <begin position="404"/>
        <end position="428"/>
    </location>
</feature>
<evidence type="ECO:0000259" key="8">
    <source>
        <dbReference type="Pfam" id="PF02687"/>
    </source>
</evidence>
<dbReference type="Pfam" id="PF02687">
    <property type="entry name" value="FtsX"/>
    <property type="match status" value="2"/>
</dbReference>
<protein>
    <submittedName>
        <fullName evidence="10">ABC transporter permease</fullName>
    </submittedName>
</protein>
<feature type="transmembrane region" description="Helical" evidence="7">
    <location>
        <begin position="763"/>
        <end position="787"/>
    </location>
</feature>
<dbReference type="KEGG" id="temp:RBB75_08175"/>
<feature type="domain" description="MacB-like periplasmic core" evidence="9">
    <location>
        <begin position="24"/>
        <end position="256"/>
    </location>
</feature>
<dbReference type="Pfam" id="PF12704">
    <property type="entry name" value="MacB_PCD"/>
    <property type="match status" value="2"/>
</dbReference>
<dbReference type="RefSeq" id="WP_353070143.1">
    <property type="nucleotide sequence ID" value="NZ_CP132932.1"/>
</dbReference>
<dbReference type="NCBIfam" id="TIGR03434">
    <property type="entry name" value="ADOP"/>
    <property type="match status" value="1"/>
</dbReference>
<keyword evidence="5 7" id="KW-0472">Membrane</keyword>
<evidence type="ECO:0000256" key="2">
    <source>
        <dbReference type="ARBA" id="ARBA00022475"/>
    </source>
</evidence>
<sequence length="843" mass="90748">MQTLLQNLRFAIRQLRKSPGFALTVVLTLALGIGANAAVFTLFDQALLRMLPVQHPKELVRFEWSGGFSGSASSFGGDLNNYFSYPMYKDLRDQNQVFSGMIAAIRAGSGISWHNQAEDEDVELVSGNYFDLLGLKPAFGRLMNAQDDTAKNANPVVVLSYDYWKTRFAASPEVVGQTVLIEGHPFTILGVAPANFQSAIGGYKPGAFMPISMVETVLPGTASHDNLNNHQSLWLTLVARLKPGVSPIQAQASLEPLWHSLRAYELTLYKNRTDHFKKRYLDDSTLKVLDDSTGFAPDRMELKTPLIILMSMAGLLVAMCAINVATLLLLKASSRAREMSMRYALGAKQSRIVSQLLLEGGLLGLVGAAAGLLMAPLVTNTLVRLLTSANPGEEPYSSAIDARVLLFTLGVALVASLLFSMAPVLHFLRPDLANALRQSTGTASKSSQRFRKVAVGVQIALSVMLLDGAGLFVRTLSNLHHQQVGFDTSHLATFSFDPSDSGYGSDRMVPTVTSALDAVQRIPGVLSVAATNDAELAGDSHFSGFAIEGHKTTEDEKTDFEAPWVTAGYFATLKQPLLVGREFTVADSHDAPKVAVVNLTFAKRFFGSAQNALGHLISESSDRSETPALPDTTIVGVVGDIKHQNLRTDMGMAVYRPYPQTPHLSGVKIYARTSQSPAAVESAIRQAIHGMDPTLVVDGMRTMDDQVDRITADERALALLAVGFSALAILLAAVGLYGVLAYSTEQRTREIGVRLALGSQRSGVVMLVLREMSIIAAIAIVVALPSIVLLARLFRSQLYGVTTADPITLIGAVALAIVMVTLAAVLPARRAASIEPMQALRTE</sequence>
<name>A0AAU7ZIZ8_9BACT</name>
<feature type="transmembrane region" description="Helical" evidence="7">
    <location>
        <begin position="21"/>
        <end position="43"/>
    </location>
</feature>
<comment type="subcellular location">
    <subcellularLocation>
        <location evidence="1">Cell membrane</location>
        <topology evidence="1">Multi-pass membrane protein</topology>
    </subcellularLocation>
</comment>
<dbReference type="GO" id="GO:0022857">
    <property type="term" value="F:transmembrane transporter activity"/>
    <property type="evidence" value="ECO:0007669"/>
    <property type="project" value="TreeGrafter"/>
</dbReference>
<feature type="transmembrane region" description="Helical" evidence="7">
    <location>
        <begin position="306"/>
        <end position="330"/>
    </location>
</feature>
<gene>
    <name evidence="10" type="ORF">RBB75_08175</name>
</gene>
<evidence type="ECO:0000313" key="10">
    <source>
        <dbReference type="EMBL" id="XCB28286.1"/>
    </source>
</evidence>
<proteinExistence type="inferred from homology"/>
<evidence type="ECO:0000256" key="4">
    <source>
        <dbReference type="ARBA" id="ARBA00022989"/>
    </source>
</evidence>
<reference evidence="10" key="1">
    <citation type="submission" date="2023-08" db="EMBL/GenBank/DDBJ databases">
        <authorList>
            <person name="Messyasz A."/>
            <person name="Mannisto M.K."/>
            <person name="Kerkhof L.J."/>
            <person name="Haggblom M."/>
        </authorList>
    </citation>
    <scope>NUCLEOTIDE SEQUENCE</scope>
    <source>
        <strain evidence="10">M8UP23</strain>
    </source>
</reference>
<evidence type="ECO:0000256" key="5">
    <source>
        <dbReference type="ARBA" id="ARBA00023136"/>
    </source>
</evidence>
<feature type="transmembrane region" description="Helical" evidence="7">
    <location>
        <begin position="716"/>
        <end position="742"/>
    </location>
</feature>
<dbReference type="InterPro" id="IPR017800">
    <property type="entry name" value="ADOP"/>
</dbReference>
<evidence type="ECO:0000256" key="1">
    <source>
        <dbReference type="ARBA" id="ARBA00004651"/>
    </source>
</evidence>
<dbReference type="PANTHER" id="PTHR30572">
    <property type="entry name" value="MEMBRANE COMPONENT OF TRANSPORTER-RELATED"/>
    <property type="match status" value="1"/>
</dbReference>
<comment type="similarity">
    <text evidence="6">Belongs to the ABC-4 integral membrane protein family.</text>
</comment>
<organism evidence="10">
    <name type="scientific">Tunturiibacter empetritectus</name>
    <dbReference type="NCBI Taxonomy" id="3069691"/>
    <lineage>
        <taxon>Bacteria</taxon>
        <taxon>Pseudomonadati</taxon>
        <taxon>Acidobacteriota</taxon>
        <taxon>Terriglobia</taxon>
        <taxon>Terriglobales</taxon>
        <taxon>Acidobacteriaceae</taxon>
        <taxon>Tunturiibacter</taxon>
    </lineage>
</organism>